<evidence type="ECO:0000256" key="5">
    <source>
        <dbReference type="ARBA" id="ARBA00022806"/>
    </source>
</evidence>
<keyword evidence="6" id="KW-0269">Exonuclease</keyword>
<keyword evidence="7" id="KW-0067">ATP-binding</keyword>
<evidence type="ECO:0000256" key="4">
    <source>
        <dbReference type="ARBA" id="ARBA00022801"/>
    </source>
</evidence>
<proteinExistence type="predicted"/>
<keyword evidence="8" id="KW-0238">DNA-binding</keyword>
<keyword evidence="1" id="KW-0540">Nuclease</keyword>
<dbReference type="GO" id="GO:0006281">
    <property type="term" value="P:DNA repair"/>
    <property type="evidence" value="ECO:0007669"/>
    <property type="project" value="UniProtKB-KW"/>
</dbReference>
<keyword evidence="9" id="KW-0234">DNA repair</keyword>
<evidence type="ECO:0000256" key="6">
    <source>
        <dbReference type="ARBA" id="ARBA00022839"/>
    </source>
</evidence>
<dbReference type="GO" id="GO:0004527">
    <property type="term" value="F:exonuclease activity"/>
    <property type="evidence" value="ECO:0007669"/>
    <property type="project" value="UniProtKB-KW"/>
</dbReference>
<dbReference type="Gene3D" id="3.90.320.10">
    <property type="match status" value="1"/>
</dbReference>
<evidence type="ECO:0000313" key="12">
    <source>
        <dbReference type="Proteomes" id="UP000346198"/>
    </source>
</evidence>
<sequence length="1025" mass="114704">MSKELIVFPTELALRRFQQEAALEHGWVDASCHTTFPRLRQQCLSYAHIKGSRMDAAQELLMRRQVVEVARGHFGGKGALGELSRNALADVLDQLVAELASLPEESARIVEWLLDEQRNHKLKQLGTLFSVWRAVIKQEGLADALDVNLALLRLLKGARGKWPPQLRNCKQLVFRSVRWFNPLEESCVAALNQKLKVRVESALPCAHAEAAADRLGLQIRSEIMAEPWSMWAEDLGDALAVDSPDVLQLADVARINFSRSAGAYGEIEDLARRICWNIQTRDVPPNRIALVVPNIGTVQDIIPHVFSRFQIPYYFRRGRPVLSSPCVKAFMAWLAFPLRPDRNTLIDLVRNPAIQFEGRDGTVDHLLRSPPRVDLGRLSFFQGLEKCSGLRAAEILKERIVEPEDHFNQEALKAVSGALEAFGGQSMPLRDLVDLLEELLQDATIRPRDSHEQGVWILNPHDAVGLDFDVVLFAGLNEGEFPGIAQQDALLNDNERHFLRLHLEEQGRRLPKMALAKADVLFMQQSVLFLTALGMAREQLVFSYQSVDQEGNEKGEGEYYRKLWNLAGWCTQENILLSPYDQWRIEQLESGNVFSNHFAAQQGADAEDRIPMPGESFLPIIPFPLCRAKDEALQSAVSGGATSSSSADSGDAIPPSALKHVVEMLQIEAEREAFMETPVADRVPSKYCGHINALKDKVADWFARKEELSPTALEALAHCRYIFLLERMFGLRDPREADDTPDPMERGGLIHSILHEIYSAITLGTSGVDAPCAWAVKTTAGWKKRTEDGVDAVPLAVLVPEHVDFARATTERRLAEARLGHPGVWDAERKKILEMVLNFVRLDVETCADQNRFPALFELKFGGDSAVDLGEVKLHGVIDRIDLIFADTGDLKTVRVLDYKGASRSRSKKDDYIDEIRRNLDCQLPVYAFAAQQHFFGECNADGANAMTEAGYLFYERDYSKVGKIAEKSLISLDEDGLVDAFLATLLSNIQRLEAGDFAVDPLIASYSDWQSICRTEAVDRDELD</sequence>
<dbReference type="RefSeq" id="WP_136061330.1">
    <property type="nucleotide sequence ID" value="NZ_CAAHFH010000001.1"/>
</dbReference>
<evidence type="ECO:0000256" key="9">
    <source>
        <dbReference type="ARBA" id="ARBA00023204"/>
    </source>
</evidence>
<accession>A0A6C2UIS2</accession>
<evidence type="ECO:0000256" key="2">
    <source>
        <dbReference type="ARBA" id="ARBA00022741"/>
    </source>
</evidence>
<keyword evidence="2" id="KW-0547">Nucleotide-binding</keyword>
<keyword evidence="5" id="KW-0347">Helicase</keyword>
<dbReference type="PANTHER" id="PTHR30591:SF1">
    <property type="entry name" value="RECBCD ENZYME SUBUNIT RECC"/>
    <property type="match status" value="1"/>
</dbReference>
<dbReference type="InterPro" id="IPR038726">
    <property type="entry name" value="PDDEXK_AddAB-type"/>
</dbReference>
<evidence type="ECO:0000256" key="8">
    <source>
        <dbReference type="ARBA" id="ARBA00023125"/>
    </source>
</evidence>
<organism evidence="11 12">
    <name type="scientific">Pontiella sulfatireligans</name>
    <dbReference type="NCBI Taxonomy" id="2750658"/>
    <lineage>
        <taxon>Bacteria</taxon>
        <taxon>Pseudomonadati</taxon>
        <taxon>Kiritimatiellota</taxon>
        <taxon>Kiritimatiellia</taxon>
        <taxon>Kiritimatiellales</taxon>
        <taxon>Pontiellaceae</taxon>
        <taxon>Pontiella</taxon>
    </lineage>
</organism>
<dbReference type="GO" id="GO:0003677">
    <property type="term" value="F:DNA binding"/>
    <property type="evidence" value="ECO:0007669"/>
    <property type="project" value="UniProtKB-KW"/>
</dbReference>
<dbReference type="InterPro" id="IPR027417">
    <property type="entry name" value="P-loop_NTPase"/>
</dbReference>
<name>A0A6C2UIS2_9BACT</name>
<keyword evidence="4" id="KW-0378">Hydrolase</keyword>
<keyword evidence="3" id="KW-0227">DNA damage</keyword>
<dbReference type="InterPro" id="IPR011604">
    <property type="entry name" value="PDDEXK-like_dom_sf"/>
</dbReference>
<dbReference type="PANTHER" id="PTHR30591">
    <property type="entry name" value="RECBCD ENZYME SUBUNIT RECC"/>
    <property type="match status" value="1"/>
</dbReference>
<dbReference type="GO" id="GO:0006310">
    <property type="term" value="P:DNA recombination"/>
    <property type="evidence" value="ECO:0007669"/>
    <property type="project" value="TreeGrafter"/>
</dbReference>
<dbReference type="Proteomes" id="UP000346198">
    <property type="component" value="Unassembled WGS sequence"/>
</dbReference>
<dbReference type="Pfam" id="PF12705">
    <property type="entry name" value="PDDEXK_1"/>
    <property type="match status" value="1"/>
</dbReference>
<evidence type="ECO:0000259" key="10">
    <source>
        <dbReference type="Pfam" id="PF12705"/>
    </source>
</evidence>
<dbReference type="EMBL" id="CAAHFH010000001">
    <property type="protein sequence ID" value="VGO19859.1"/>
    <property type="molecule type" value="Genomic_DNA"/>
</dbReference>
<evidence type="ECO:0000256" key="1">
    <source>
        <dbReference type="ARBA" id="ARBA00022722"/>
    </source>
</evidence>
<gene>
    <name evidence="11" type="ORF">SCARR_01919</name>
</gene>
<feature type="domain" description="PD-(D/E)XK endonuclease-like" evidence="10">
    <location>
        <begin position="707"/>
        <end position="1015"/>
    </location>
</feature>
<dbReference type="AlphaFoldDB" id="A0A6C2UIS2"/>
<dbReference type="SUPFAM" id="SSF52540">
    <property type="entry name" value="P-loop containing nucleoside triphosphate hydrolases"/>
    <property type="match status" value="1"/>
</dbReference>
<evidence type="ECO:0000256" key="7">
    <source>
        <dbReference type="ARBA" id="ARBA00022840"/>
    </source>
</evidence>
<evidence type="ECO:0000256" key="3">
    <source>
        <dbReference type="ARBA" id="ARBA00022763"/>
    </source>
</evidence>
<keyword evidence="12" id="KW-1185">Reference proteome</keyword>
<protein>
    <recommendedName>
        <fullName evidence="10">PD-(D/E)XK endonuclease-like domain-containing protein</fullName>
    </recommendedName>
</protein>
<dbReference type="Gene3D" id="3.40.50.300">
    <property type="entry name" value="P-loop containing nucleotide triphosphate hydrolases"/>
    <property type="match status" value="2"/>
</dbReference>
<dbReference type="GO" id="GO:0004386">
    <property type="term" value="F:helicase activity"/>
    <property type="evidence" value="ECO:0007669"/>
    <property type="project" value="UniProtKB-KW"/>
</dbReference>
<reference evidence="11 12" key="1">
    <citation type="submission" date="2019-04" db="EMBL/GenBank/DDBJ databases">
        <authorList>
            <person name="Van Vliet M D."/>
        </authorList>
    </citation>
    <scope>NUCLEOTIDE SEQUENCE [LARGE SCALE GENOMIC DNA]</scope>
    <source>
        <strain evidence="11 12">F21</strain>
    </source>
</reference>
<evidence type="ECO:0000313" key="11">
    <source>
        <dbReference type="EMBL" id="VGO19859.1"/>
    </source>
</evidence>
<dbReference type="GO" id="GO:0005524">
    <property type="term" value="F:ATP binding"/>
    <property type="evidence" value="ECO:0007669"/>
    <property type="project" value="UniProtKB-KW"/>
</dbReference>